<accession>A0A928X041</accession>
<dbReference type="PANTHER" id="PTHR44591">
    <property type="entry name" value="STRESS RESPONSE REGULATOR PROTEIN 1"/>
    <property type="match status" value="1"/>
</dbReference>
<dbReference type="InterPro" id="IPR025497">
    <property type="entry name" value="PatA-like_N"/>
</dbReference>
<dbReference type="RefSeq" id="WP_193990345.1">
    <property type="nucleotide sequence ID" value="NZ_JADEXP010000007.1"/>
</dbReference>
<dbReference type="Pfam" id="PF00072">
    <property type="entry name" value="Response_reg"/>
    <property type="match status" value="1"/>
</dbReference>
<sequence>MQGQLSELDIRSIFQLIDIGQQTGELYIESFDEHATVEGQTNSWLVFFANGGILYAGRTNEQLDRLRDILHPLHLSINWAAVNLSNLAPLRPPEYGTLWWLLENSHLTTQQARSTLYRLIEETLFEVISLHQGRFSFRFRASLSPQLTDFSISPIVKRVIRQLQGWLQLQPHFSSFDDCPLLLESYRSALASNLSPLLAMANGKTSIIQISRHLNRNIFSIAHELYPYMQQGKLQLLHHPQLASSHHTKDSIINVVPRIVCIDDTLSVRQAIEMMLDANGYEVTSIGSPVKALSLLFSLKPDLILCDVAMPDLEGHQLCAMLRQAPCFQAVPIIMLTGKDSFVDRVKANMVGATDYLTKPFNEPELLALVEKYVGCGNPKRLHPETLLEQEISATLNPESWSSP</sequence>
<dbReference type="Gene3D" id="3.40.50.2300">
    <property type="match status" value="1"/>
</dbReference>
<name>A0A928X041_LEPEC</name>
<dbReference type="SMART" id="SM00448">
    <property type="entry name" value="REC"/>
    <property type="match status" value="1"/>
</dbReference>
<dbReference type="PROSITE" id="PS50110">
    <property type="entry name" value="RESPONSE_REGULATORY"/>
    <property type="match status" value="1"/>
</dbReference>
<evidence type="ECO:0000256" key="1">
    <source>
        <dbReference type="ARBA" id="ARBA00022553"/>
    </source>
</evidence>
<protein>
    <submittedName>
        <fullName evidence="4">Response regulator</fullName>
    </submittedName>
</protein>
<dbReference type="InterPro" id="IPR001789">
    <property type="entry name" value="Sig_transdc_resp-reg_receiver"/>
</dbReference>
<dbReference type="InterPro" id="IPR050595">
    <property type="entry name" value="Bact_response_regulator"/>
</dbReference>
<dbReference type="EMBL" id="JADEXP010000007">
    <property type="protein sequence ID" value="MBE9065406.1"/>
    <property type="molecule type" value="Genomic_DNA"/>
</dbReference>
<dbReference type="GO" id="GO:0000160">
    <property type="term" value="P:phosphorelay signal transduction system"/>
    <property type="evidence" value="ECO:0007669"/>
    <property type="project" value="InterPro"/>
</dbReference>
<dbReference type="PIRSF" id="PIRSF005897">
    <property type="entry name" value="RR_PatA"/>
    <property type="match status" value="1"/>
</dbReference>
<evidence type="ECO:0000313" key="5">
    <source>
        <dbReference type="Proteomes" id="UP000615026"/>
    </source>
</evidence>
<gene>
    <name evidence="4" type="ORF">IQ260_01930</name>
</gene>
<dbReference type="InterPro" id="IPR024186">
    <property type="entry name" value="Sig_transdc_resp-reg_PatA"/>
</dbReference>
<dbReference type="Proteomes" id="UP000615026">
    <property type="component" value="Unassembled WGS sequence"/>
</dbReference>
<dbReference type="SUPFAM" id="SSF52172">
    <property type="entry name" value="CheY-like"/>
    <property type="match status" value="1"/>
</dbReference>
<evidence type="ECO:0000313" key="4">
    <source>
        <dbReference type="EMBL" id="MBE9065406.1"/>
    </source>
</evidence>
<proteinExistence type="predicted"/>
<organism evidence="4 5">
    <name type="scientific">Leptolyngbya cf. ectocarpi LEGE 11479</name>
    <dbReference type="NCBI Taxonomy" id="1828722"/>
    <lineage>
        <taxon>Bacteria</taxon>
        <taxon>Bacillati</taxon>
        <taxon>Cyanobacteriota</taxon>
        <taxon>Cyanophyceae</taxon>
        <taxon>Leptolyngbyales</taxon>
        <taxon>Leptolyngbyaceae</taxon>
        <taxon>Leptolyngbya group</taxon>
        <taxon>Leptolyngbya</taxon>
    </lineage>
</organism>
<dbReference type="AlphaFoldDB" id="A0A928X041"/>
<feature type="modified residue" description="4-aspartylphosphate" evidence="2">
    <location>
        <position position="307"/>
    </location>
</feature>
<dbReference type="Pfam" id="PF14332">
    <property type="entry name" value="DUF4388"/>
    <property type="match status" value="1"/>
</dbReference>
<reference evidence="4" key="1">
    <citation type="submission" date="2020-10" db="EMBL/GenBank/DDBJ databases">
        <authorList>
            <person name="Castelo-Branco R."/>
            <person name="Eusebio N."/>
            <person name="Adriana R."/>
            <person name="Vieira A."/>
            <person name="Brugerolle De Fraissinette N."/>
            <person name="Rezende De Castro R."/>
            <person name="Schneider M.P."/>
            <person name="Vasconcelos V."/>
            <person name="Leao P.N."/>
        </authorList>
    </citation>
    <scope>NUCLEOTIDE SEQUENCE</scope>
    <source>
        <strain evidence="4">LEGE 11479</strain>
    </source>
</reference>
<comment type="caution">
    <text evidence="4">The sequence shown here is derived from an EMBL/GenBank/DDBJ whole genome shotgun (WGS) entry which is preliminary data.</text>
</comment>
<feature type="domain" description="Response regulatory" evidence="3">
    <location>
        <begin position="258"/>
        <end position="374"/>
    </location>
</feature>
<keyword evidence="5" id="KW-1185">Reference proteome</keyword>
<evidence type="ECO:0000259" key="3">
    <source>
        <dbReference type="PROSITE" id="PS50110"/>
    </source>
</evidence>
<keyword evidence="1 2" id="KW-0597">Phosphoprotein</keyword>
<dbReference type="InterPro" id="IPR011006">
    <property type="entry name" value="CheY-like_superfamily"/>
</dbReference>
<dbReference type="PANTHER" id="PTHR44591:SF3">
    <property type="entry name" value="RESPONSE REGULATORY DOMAIN-CONTAINING PROTEIN"/>
    <property type="match status" value="1"/>
</dbReference>
<evidence type="ECO:0000256" key="2">
    <source>
        <dbReference type="PROSITE-ProRule" id="PRU00169"/>
    </source>
</evidence>